<evidence type="ECO:0000256" key="2">
    <source>
        <dbReference type="SAM" id="MobiDB-lite"/>
    </source>
</evidence>
<dbReference type="PROSITE" id="PS50084">
    <property type="entry name" value="KH_TYPE_1"/>
    <property type="match status" value="1"/>
</dbReference>
<dbReference type="AlphaFoldDB" id="A0AAW2VG89"/>
<dbReference type="Pfam" id="PF00013">
    <property type="entry name" value="KH_1"/>
    <property type="match status" value="1"/>
</dbReference>
<dbReference type="PANTHER" id="PTHR10288">
    <property type="entry name" value="KH DOMAIN CONTAINING RNA BINDING PROTEIN"/>
    <property type="match status" value="1"/>
</dbReference>
<dbReference type="InterPro" id="IPR036612">
    <property type="entry name" value="KH_dom_type_1_sf"/>
</dbReference>
<feature type="domain" description="K Homology" evidence="3">
    <location>
        <begin position="76"/>
        <end position="122"/>
    </location>
</feature>
<organism evidence="4">
    <name type="scientific">Sesamum latifolium</name>
    <dbReference type="NCBI Taxonomy" id="2727402"/>
    <lineage>
        <taxon>Eukaryota</taxon>
        <taxon>Viridiplantae</taxon>
        <taxon>Streptophyta</taxon>
        <taxon>Embryophyta</taxon>
        <taxon>Tracheophyta</taxon>
        <taxon>Spermatophyta</taxon>
        <taxon>Magnoliopsida</taxon>
        <taxon>eudicotyledons</taxon>
        <taxon>Gunneridae</taxon>
        <taxon>Pentapetalae</taxon>
        <taxon>asterids</taxon>
        <taxon>lamiids</taxon>
        <taxon>Lamiales</taxon>
        <taxon>Pedaliaceae</taxon>
        <taxon>Sesamum</taxon>
    </lineage>
</organism>
<proteinExistence type="predicted"/>
<feature type="compositionally biased region" description="Low complexity" evidence="2">
    <location>
        <begin position="43"/>
        <end position="53"/>
    </location>
</feature>
<dbReference type="EMBL" id="JACGWN010000010">
    <property type="protein sequence ID" value="KAL0426656.1"/>
    <property type="molecule type" value="Genomic_DNA"/>
</dbReference>
<reference evidence="4" key="1">
    <citation type="submission" date="2020-06" db="EMBL/GenBank/DDBJ databases">
        <authorList>
            <person name="Li T."/>
            <person name="Hu X."/>
            <person name="Zhang T."/>
            <person name="Song X."/>
            <person name="Zhang H."/>
            <person name="Dai N."/>
            <person name="Sheng W."/>
            <person name="Hou X."/>
            <person name="Wei L."/>
        </authorList>
    </citation>
    <scope>NUCLEOTIDE SEQUENCE</scope>
    <source>
        <strain evidence="4">KEN1</strain>
        <tissue evidence="4">Leaf</tissue>
    </source>
</reference>
<sequence length="137" mass="14638">MASIHPPIDNGAVAAEPADLAFVAAEQLAAAEAAETKGDDADTASAETQAAAVDVKDKGSEEMRAKWPGWPGCSVFRLVVPVLKVGGIIGRKGDLIKKLVEETRARVRVLDGPLTSPDRIVILFFFALYIRLRLMPV</sequence>
<feature type="region of interest" description="Disordered" evidence="2">
    <location>
        <begin position="34"/>
        <end position="57"/>
    </location>
</feature>
<evidence type="ECO:0000313" key="4">
    <source>
        <dbReference type="EMBL" id="KAL0426656.1"/>
    </source>
</evidence>
<gene>
    <name evidence="4" type="ORF">Slati_2840400</name>
</gene>
<name>A0AAW2VG89_9LAMI</name>
<dbReference type="Gene3D" id="3.30.1370.10">
    <property type="entry name" value="K Homology domain, type 1"/>
    <property type="match status" value="1"/>
</dbReference>
<keyword evidence="1" id="KW-0694">RNA-binding</keyword>
<protein>
    <submittedName>
        <fullName evidence="4">RNA-binding KH domain-containing protein PEPPER</fullName>
    </submittedName>
</protein>
<dbReference type="GO" id="GO:0003723">
    <property type="term" value="F:RNA binding"/>
    <property type="evidence" value="ECO:0007669"/>
    <property type="project" value="UniProtKB-UniRule"/>
</dbReference>
<dbReference type="InterPro" id="IPR004088">
    <property type="entry name" value="KH_dom_type_1"/>
</dbReference>
<dbReference type="SUPFAM" id="SSF54791">
    <property type="entry name" value="Eukaryotic type KH-domain (KH-domain type I)"/>
    <property type="match status" value="1"/>
</dbReference>
<accession>A0AAW2VG89</accession>
<reference evidence="4" key="2">
    <citation type="journal article" date="2024" name="Plant">
        <title>Genomic evolution and insights into agronomic trait innovations of Sesamum species.</title>
        <authorList>
            <person name="Miao H."/>
            <person name="Wang L."/>
            <person name="Qu L."/>
            <person name="Liu H."/>
            <person name="Sun Y."/>
            <person name="Le M."/>
            <person name="Wang Q."/>
            <person name="Wei S."/>
            <person name="Zheng Y."/>
            <person name="Lin W."/>
            <person name="Duan Y."/>
            <person name="Cao H."/>
            <person name="Xiong S."/>
            <person name="Wang X."/>
            <person name="Wei L."/>
            <person name="Li C."/>
            <person name="Ma Q."/>
            <person name="Ju M."/>
            <person name="Zhao R."/>
            <person name="Li G."/>
            <person name="Mu C."/>
            <person name="Tian Q."/>
            <person name="Mei H."/>
            <person name="Zhang T."/>
            <person name="Gao T."/>
            <person name="Zhang H."/>
        </authorList>
    </citation>
    <scope>NUCLEOTIDE SEQUENCE</scope>
    <source>
        <strain evidence="4">KEN1</strain>
    </source>
</reference>
<evidence type="ECO:0000259" key="3">
    <source>
        <dbReference type="Pfam" id="PF00013"/>
    </source>
</evidence>
<comment type="caution">
    <text evidence="4">The sequence shown here is derived from an EMBL/GenBank/DDBJ whole genome shotgun (WGS) entry which is preliminary data.</text>
</comment>
<evidence type="ECO:0000256" key="1">
    <source>
        <dbReference type="PROSITE-ProRule" id="PRU00117"/>
    </source>
</evidence>